<dbReference type="EMBL" id="CP054929">
    <property type="protein sequence ID" value="QKW50492.1"/>
    <property type="molecule type" value="Genomic_DNA"/>
</dbReference>
<evidence type="ECO:0000313" key="3">
    <source>
        <dbReference type="EMBL" id="QKW50492.1"/>
    </source>
</evidence>
<evidence type="ECO:0000256" key="2">
    <source>
        <dbReference type="SAM" id="MobiDB-lite"/>
    </source>
</evidence>
<keyword evidence="1" id="KW-0175">Coiled coil</keyword>
<gene>
    <name evidence="3" type="ORF">HUT08_14215</name>
</gene>
<reference evidence="3 4" key="1">
    <citation type="submission" date="2020-06" db="EMBL/GenBank/DDBJ databases">
        <title>Genome mining for natural products.</title>
        <authorList>
            <person name="Zhang B."/>
            <person name="Shi J."/>
            <person name="Ge H."/>
        </authorList>
    </citation>
    <scope>NUCLEOTIDE SEQUENCE [LARGE SCALE GENOMIC DNA]</scope>
    <source>
        <strain evidence="3 4">NA00687</strain>
    </source>
</reference>
<evidence type="ECO:0000256" key="1">
    <source>
        <dbReference type="SAM" id="Coils"/>
    </source>
</evidence>
<proteinExistence type="predicted"/>
<name>A0A7H8N7W0_9ACTN</name>
<feature type="compositionally biased region" description="Basic and acidic residues" evidence="2">
    <location>
        <begin position="476"/>
        <end position="486"/>
    </location>
</feature>
<accession>A0A7H8N7W0</accession>
<feature type="coiled-coil region" evidence="1">
    <location>
        <begin position="694"/>
        <end position="726"/>
    </location>
</feature>
<evidence type="ECO:0000313" key="4">
    <source>
        <dbReference type="Proteomes" id="UP000509303"/>
    </source>
</evidence>
<protein>
    <submittedName>
        <fullName evidence="3">Uncharacterized protein</fullName>
    </submittedName>
</protein>
<organism evidence="3 4">
    <name type="scientific">Streptomyces buecherae</name>
    <dbReference type="NCBI Taxonomy" id="2763006"/>
    <lineage>
        <taxon>Bacteria</taxon>
        <taxon>Bacillati</taxon>
        <taxon>Actinomycetota</taxon>
        <taxon>Actinomycetes</taxon>
        <taxon>Kitasatosporales</taxon>
        <taxon>Streptomycetaceae</taxon>
        <taxon>Streptomyces</taxon>
    </lineage>
</organism>
<dbReference type="RefSeq" id="WP_176162228.1">
    <property type="nucleotide sequence ID" value="NZ_CP054929.1"/>
</dbReference>
<dbReference type="AlphaFoldDB" id="A0A7H8N7W0"/>
<sequence>MAGLTYDDLYQVSLSSLGSAAEDWKDMVDQLAKLATDATDGMVRQSDAARWEGVNAGVTRPFIRTTAAEFRDAHAQAKSIWSMLRDAHQDLTAVQKALKKAVDVDAKKHSILVSGGPGSTVTCTYVDRTGEKTKLKPDQVEYLKAFEDQINHLLVQANEIDDSVSRALGRIHGDDSHNFGHAKYDTLDDAQRERTVQLAKKSIDLHKDGKELSNTELAEFQRLMQSNSKDAEFAVEFYREMGPKEALRFQAQLAVDASTGDDSTRLELAKSIQKDMGLTLATATDPPTGKDNPHTSFREDRTYLGRAWVNELKKVGTKPLDLGVHHAEPLGYQALASLLRNGNYDKSFLKPIAEDMVVYERKNAGWPTPDSYHGDLDLALSLSDKKSPGWDPMTGLLEGLANSPDASTAFFNGSTGGGDSDLKKLSNLQFFTSEDDGRVWPSDKLSGTTHPDDESTLPSKQALGHALESATSGRPYGDDGPTRPHTREQADVFEKVVQEFGSNPDLIKHDGNLAVIAPNLGNMSAEYMYDIQRDFSGEGGAEVYFKHAGAVADLSNMQDNALKQFLRATAEDPKAYGAMANAQQAVTTEAIRVGVADPGAQSLSEVSQRATRPGGIVAGCIAEGRAEAIAAADDSVKKIDEYNKNVELGDKWIGRITDMAANHIPVAGDAASWITEDIREAVVKHYTKDDADAVAEIERNSENYLEEEAKETAEAAKRAFVNAARQEGVSTAPGAPGFAVAGDVYSAAYASFRDGKASNA</sequence>
<feature type="region of interest" description="Disordered" evidence="2">
    <location>
        <begin position="439"/>
        <end position="486"/>
    </location>
</feature>
<keyword evidence="4" id="KW-1185">Reference proteome</keyword>
<dbReference type="Proteomes" id="UP000509303">
    <property type="component" value="Chromosome"/>
</dbReference>